<name>A0ACB8DN24_DERSI</name>
<gene>
    <name evidence="1" type="ORF">HPB49_005167</name>
</gene>
<reference evidence="1" key="1">
    <citation type="submission" date="2020-05" db="EMBL/GenBank/DDBJ databases">
        <title>Large-scale comparative analyses of tick genomes elucidate their genetic diversity and vector capacities.</title>
        <authorList>
            <person name="Jia N."/>
            <person name="Wang J."/>
            <person name="Shi W."/>
            <person name="Du L."/>
            <person name="Sun Y."/>
            <person name="Zhan W."/>
            <person name="Jiang J."/>
            <person name="Wang Q."/>
            <person name="Zhang B."/>
            <person name="Ji P."/>
            <person name="Sakyi L.B."/>
            <person name="Cui X."/>
            <person name="Yuan T."/>
            <person name="Jiang B."/>
            <person name="Yang W."/>
            <person name="Lam T.T.-Y."/>
            <person name="Chang Q."/>
            <person name="Ding S."/>
            <person name="Wang X."/>
            <person name="Zhu J."/>
            <person name="Ruan X."/>
            <person name="Zhao L."/>
            <person name="Wei J."/>
            <person name="Que T."/>
            <person name="Du C."/>
            <person name="Cheng J."/>
            <person name="Dai P."/>
            <person name="Han X."/>
            <person name="Huang E."/>
            <person name="Gao Y."/>
            <person name="Liu J."/>
            <person name="Shao H."/>
            <person name="Ye R."/>
            <person name="Li L."/>
            <person name="Wei W."/>
            <person name="Wang X."/>
            <person name="Wang C."/>
            <person name="Yang T."/>
            <person name="Huo Q."/>
            <person name="Li W."/>
            <person name="Guo W."/>
            <person name="Chen H."/>
            <person name="Zhou L."/>
            <person name="Ni X."/>
            <person name="Tian J."/>
            <person name="Zhou Y."/>
            <person name="Sheng Y."/>
            <person name="Liu T."/>
            <person name="Pan Y."/>
            <person name="Xia L."/>
            <person name="Li J."/>
            <person name="Zhao F."/>
            <person name="Cao W."/>
        </authorList>
    </citation>
    <scope>NUCLEOTIDE SEQUENCE</scope>
    <source>
        <strain evidence="1">Dsil-2018</strain>
    </source>
</reference>
<keyword evidence="2" id="KW-1185">Reference proteome</keyword>
<evidence type="ECO:0000313" key="1">
    <source>
        <dbReference type="EMBL" id="KAH7973776.1"/>
    </source>
</evidence>
<proteinExistence type="predicted"/>
<dbReference type="EMBL" id="CM023479">
    <property type="protein sequence ID" value="KAH7973776.1"/>
    <property type="molecule type" value="Genomic_DNA"/>
</dbReference>
<protein>
    <submittedName>
        <fullName evidence="1">Uncharacterized protein</fullName>
    </submittedName>
</protein>
<sequence length="174" mass="19499">MMLRTKDFKTSNMGSASSLQPRHKVLNESKLEENDTAREFVNASREDAANATGSEETLTSLSSLRTHRQAARRRKPSPSYVRVELGFSFMLRRRGTGRALGERKALREAAAYDFIAVRSRRSGTQPSRAVLSLRFAPRPFLRLGSASIQRPAVRQVPRQKFLLRDVTTSPLAPA</sequence>
<accession>A0ACB8DN24</accession>
<comment type="caution">
    <text evidence="1">The sequence shown here is derived from an EMBL/GenBank/DDBJ whole genome shotgun (WGS) entry which is preliminary data.</text>
</comment>
<organism evidence="1 2">
    <name type="scientific">Dermacentor silvarum</name>
    <name type="common">Tick</name>
    <dbReference type="NCBI Taxonomy" id="543639"/>
    <lineage>
        <taxon>Eukaryota</taxon>
        <taxon>Metazoa</taxon>
        <taxon>Ecdysozoa</taxon>
        <taxon>Arthropoda</taxon>
        <taxon>Chelicerata</taxon>
        <taxon>Arachnida</taxon>
        <taxon>Acari</taxon>
        <taxon>Parasitiformes</taxon>
        <taxon>Ixodida</taxon>
        <taxon>Ixodoidea</taxon>
        <taxon>Ixodidae</taxon>
        <taxon>Rhipicephalinae</taxon>
        <taxon>Dermacentor</taxon>
    </lineage>
</organism>
<evidence type="ECO:0000313" key="2">
    <source>
        <dbReference type="Proteomes" id="UP000821865"/>
    </source>
</evidence>
<dbReference type="Proteomes" id="UP000821865">
    <property type="component" value="Chromosome 10"/>
</dbReference>